<organism evidence="5 6">
    <name type="scientific">Fusobacterium nucleatum</name>
    <dbReference type="NCBI Taxonomy" id="851"/>
    <lineage>
        <taxon>Bacteria</taxon>
        <taxon>Fusobacteriati</taxon>
        <taxon>Fusobacteriota</taxon>
        <taxon>Fusobacteriia</taxon>
        <taxon>Fusobacteriales</taxon>
        <taxon>Fusobacteriaceae</taxon>
        <taxon>Fusobacterium</taxon>
    </lineage>
</organism>
<dbReference type="RefSeq" id="WP_060798152.1">
    <property type="nucleotide sequence ID" value="NZ_KQ956653.1"/>
</dbReference>
<proteinExistence type="inferred from homology"/>
<dbReference type="PATRIC" id="fig|851.8.peg.636"/>
<keyword evidence="6" id="KW-1185">Reference proteome</keyword>
<dbReference type="InterPro" id="IPR005053">
    <property type="entry name" value="MobA_MobL"/>
</dbReference>
<dbReference type="Gene3D" id="3.30.930.30">
    <property type="match status" value="1"/>
</dbReference>
<comment type="caution">
    <text evidence="5">The sequence shown here is derived from an EMBL/GenBank/DDBJ whole genome shotgun (WGS) entry which is preliminary data.</text>
</comment>
<evidence type="ECO:0000313" key="5">
    <source>
        <dbReference type="EMBL" id="KXA24031.1"/>
    </source>
</evidence>
<reference evidence="6" key="1">
    <citation type="submission" date="2016-01" db="EMBL/GenBank/DDBJ databases">
        <authorList>
            <person name="Mitreva M."/>
            <person name="Pepin K.H."/>
            <person name="Mihindukulasuriya K.A."/>
            <person name="Fulton R."/>
            <person name="Fronick C."/>
            <person name="O'Laughlin M."/>
            <person name="Miner T."/>
            <person name="Herter B."/>
            <person name="Rosa B.A."/>
            <person name="Cordes M."/>
            <person name="Tomlinson C."/>
            <person name="Wollam A."/>
            <person name="Palsikar V.B."/>
            <person name="Mardis E.R."/>
            <person name="Wilson R.K."/>
        </authorList>
    </citation>
    <scope>NUCLEOTIDE SEQUENCE [LARGE SCALE GENOMIC DNA]</scope>
    <source>
        <strain evidence="6">MJR7757B</strain>
    </source>
</reference>
<dbReference type="AlphaFoldDB" id="A0A133P6D0"/>
<keyword evidence="3" id="KW-0175">Coiled coil</keyword>
<evidence type="ECO:0000256" key="3">
    <source>
        <dbReference type="SAM" id="Coils"/>
    </source>
</evidence>
<feature type="domain" description="MobA/MobL protein" evidence="4">
    <location>
        <begin position="24"/>
        <end position="199"/>
    </location>
</feature>
<dbReference type="Pfam" id="PF03389">
    <property type="entry name" value="MobA_MobL"/>
    <property type="match status" value="1"/>
</dbReference>
<evidence type="ECO:0000313" key="6">
    <source>
        <dbReference type="Proteomes" id="UP000070401"/>
    </source>
</evidence>
<dbReference type="Proteomes" id="UP000070401">
    <property type="component" value="Unassembled WGS sequence"/>
</dbReference>
<accession>A0A133P6D0</accession>
<feature type="coiled-coil region" evidence="3">
    <location>
        <begin position="255"/>
        <end position="292"/>
    </location>
</feature>
<gene>
    <name evidence="5" type="ORF">HMPREF3221_00629</name>
</gene>
<name>A0A133P6D0_FUSNU</name>
<sequence>MATYRLCYKKGKVGYSKNHAAYIQREDGYQSKEEDLVYTESGNMNFNGETISAKKFWEYADTYERTNSVAYRELELTIPNEFNHEQAKELISNFVKKEIGEKYPYTYAIHEAKNEKDEKNLHCHLMFSERELDGIDRELSQYFKRANSKNPEKGGAKKNREWQEKSRLLDLRKSWEIETNNLLEKNGFEARVDCRTLKEIRQDLLESGMFDKAETYNRLPINVAGKILYKVGHGIELNGEEKQQYDKYIETVNRKKELERIYQERENKKIEHKNLKAEIEKLEKENSKEKAINICSKGQYFKTKKQYYDISKKVKKYPENIILKKEQERLAKTIKEIEDKSIKSNKYINIFANLETKRVSTLDTLKAEYSKKFRDKYLSKEEEKIKEKYQDYDVLKLKIKLETISNENPTEKAMNLLTNYEYNLKFVEAFEIQENKKNIESKYNEATLFNPRQAKDFKLALSIEEKNIENKQDEIIKLIDNVDEKKLNNLAEKIGKNTKIEKAILTGLIEEKSQSRSEIDLMKDKVALLDKFSNLEKLYSKEIASDEKNKKKIFSISSELASVESLLNSEYKSIDIKDDIAQSNLKTIQEQIAKNDKRILMAENVIDKTKTIISAHSKKYNLSGIEVIAIGNLSKGKYWKNYKEMKKLTSEIKNDERILSNMGIISFGKGVLKKDIELKKKKLEDLEKKEKTIINTYKKDKSFSSEVDKVNNHYNSILKTYQSILVTAKIDNKINYKVKFNIEKSGKQITTYKKNPSKNRNKGVIIEGSRGLKSNVKNIFDDTEIRATVGIHLEKDKENGWEV</sequence>
<dbReference type="EMBL" id="LRPY01000058">
    <property type="protein sequence ID" value="KXA24031.1"/>
    <property type="molecule type" value="Genomic_DNA"/>
</dbReference>
<feature type="coiled-coil region" evidence="3">
    <location>
        <begin position="669"/>
        <end position="696"/>
    </location>
</feature>
<evidence type="ECO:0000259" key="4">
    <source>
        <dbReference type="Pfam" id="PF03389"/>
    </source>
</evidence>
<feature type="coiled-coil region" evidence="3">
    <location>
        <begin position="454"/>
        <end position="488"/>
    </location>
</feature>
<keyword evidence="2" id="KW-0184">Conjugation</keyword>
<evidence type="ECO:0000256" key="1">
    <source>
        <dbReference type="ARBA" id="ARBA00010873"/>
    </source>
</evidence>
<evidence type="ECO:0000256" key="2">
    <source>
        <dbReference type="ARBA" id="ARBA00022971"/>
    </source>
</evidence>
<comment type="similarity">
    <text evidence="1">Belongs to the MobA/MobL family.</text>
</comment>
<protein>
    <submittedName>
        <fullName evidence="5">MobA/MobL family protein</fullName>
    </submittedName>
</protein>